<dbReference type="GO" id="GO:0006367">
    <property type="term" value="P:transcription initiation at RNA polymerase II promoter"/>
    <property type="evidence" value="ECO:0007669"/>
    <property type="project" value="TreeGrafter"/>
</dbReference>
<keyword evidence="6" id="KW-0863">Zinc-finger</keyword>
<feature type="domain" description="TFIIB-type" evidence="7">
    <location>
        <begin position="6"/>
        <end position="37"/>
    </location>
</feature>
<dbReference type="SMART" id="SM00385">
    <property type="entry name" value="CYCLIN"/>
    <property type="match status" value="2"/>
</dbReference>
<dbReference type="SUPFAM" id="SSF57783">
    <property type="entry name" value="Zinc beta-ribbon"/>
    <property type="match status" value="1"/>
</dbReference>
<dbReference type="Proteomes" id="UP000663828">
    <property type="component" value="Unassembled WGS sequence"/>
</dbReference>
<evidence type="ECO:0000313" key="9">
    <source>
        <dbReference type="EMBL" id="CAF1316626.1"/>
    </source>
</evidence>
<dbReference type="AlphaFoldDB" id="A0A815FAI3"/>
<dbReference type="InterPro" id="IPR013137">
    <property type="entry name" value="Znf_TFIIB"/>
</dbReference>
<proteinExistence type="inferred from homology"/>
<keyword evidence="6" id="KW-0479">Metal-binding</keyword>
<dbReference type="InterPro" id="IPR013150">
    <property type="entry name" value="TFIIB_cyclin"/>
</dbReference>
<keyword evidence="6" id="KW-0862">Zinc</keyword>
<dbReference type="Pfam" id="PF00382">
    <property type="entry name" value="TFIIB"/>
    <property type="match status" value="2"/>
</dbReference>
<dbReference type="OrthoDB" id="25790at2759"/>
<dbReference type="SUPFAM" id="SSF47954">
    <property type="entry name" value="Cyclin-like"/>
    <property type="match status" value="2"/>
</dbReference>
<keyword evidence="10" id="KW-1185">Reference proteome</keyword>
<evidence type="ECO:0000256" key="1">
    <source>
        <dbReference type="ARBA" id="ARBA00010857"/>
    </source>
</evidence>
<dbReference type="EMBL" id="CAJNOJ010000155">
    <property type="protein sequence ID" value="CAF1211481.1"/>
    <property type="molecule type" value="Genomic_DNA"/>
</dbReference>
<dbReference type="InterPro" id="IPR000812">
    <property type="entry name" value="TFIIB"/>
</dbReference>
<keyword evidence="4" id="KW-0804">Transcription</keyword>
<evidence type="ECO:0000256" key="6">
    <source>
        <dbReference type="PROSITE-ProRule" id="PRU00469"/>
    </source>
</evidence>
<dbReference type="InterPro" id="IPR036915">
    <property type="entry name" value="Cyclin-like_sf"/>
</dbReference>
<protein>
    <recommendedName>
        <fullName evidence="5">General transcription factor TFIIB</fullName>
    </recommendedName>
</protein>
<evidence type="ECO:0000256" key="3">
    <source>
        <dbReference type="ARBA" id="ARBA00023015"/>
    </source>
</evidence>
<dbReference type="PROSITE" id="PS51134">
    <property type="entry name" value="ZF_TFIIB"/>
    <property type="match status" value="1"/>
</dbReference>
<evidence type="ECO:0000313" key="10">
    <source>
        <dbReference type="Proteomes" id="UP000663828"/>
    </source>
</evidence>
<dbReference type="PANTHER" id="PTHR11618">
    <property type="entry name" value="TRANSCRIPTION INITIATION FACTOR IIB-RELATED"/>
    <property type="match status" value="1"/>
</dbReference>
<dbReference type="PANTHER" id="PTHR11618:SF13">
    <property type="entry name" value="TRANSCRIPTION INITIATION FACTOR IIB"/>
    <property type="match status" value="1"/>
</dbReference>
<dbReference type="GO" id="GO:0005634">
    <property type="term" value="C:nucleus"/>
    <property type="evidence" value="ECO:0007669"/>
    <property type="project" value="TreeGrafter"/>
</dbReference>
<dbReference type="GO" id="GO:0070897">
    <property type="term" value="P:transcription preinitiation complex assembly"/>
    <property type="evidence" value="ECO:0007669"/>
    <property type="project" value="InterPro"/>
</dbReference>
<keyword evidence="2" id="KW-0677">Repeat</keyword>
<reference evidence="9" key="1">
    <citation type="submission" date="2021-02" db="EMBL/GenBank/DDBJ databases">
        <authorList>
            <person name="Nowell W R."/>
        </authorList>
    </citation>
    <scope>NUCLEOTIDE SEQUENCE</scope>
</reference>
<organism evidence="9 10">
    <name type="scientific">Adineta ricciae</name>
    <name type="common">Rotifer</name>
    <dbReference type="NCBI Taxonomy" id="249248"/>
    <lineage>
        <taxon>Eukaryota</taxon>
        <taxon>Metazoa</taxon>
        <taxon>Spiralia</taxon>
        <taxon>Gnathifera</taxon>
        <taxon>Rotifera</taxon>
        <taxon>Eurotatoria</taxon>
        <taxon>Bdelloidea</taxon>
        <taxon>Adinetida</taxon>
        <taxon>Adinetidae</taxon>
        <taxon>Adineta</taxon>
    </lineage>
</organism>
<evidence type="ECO:0000256" key="4">
    <source>
        <dbReference type="ARBA" id="ARBA00023163"/>
    </source>
</evidence>
<dbReference type="Gene3D" id="1.10.472.10">
    <property type="entry name" value="Cyclin-like"/>
    <property type="match status" value="2"/>
</dbReference>
<dbReference type="GO" id="GO:0016251">
    <property type="term" value="F:RNA polymerase II general transcription initiation factor activity"/>
    <property type="evidence" value="ECO:0007669"/>
    <property type="project" value="TreeGrafter"/>
</dbReference>
<dbReference type="Gene3D" id="2.20.25.10">
    <property type="match status" value="1"/>
</dbReference>
<sequence length="318" mass="35312">MTRNMQTLSCRFHPESTLIEDWRAGDTICSECGLVVGDRTIDVSSEWRTFANDTDAKDMCRVGGPDNFLFDNNTFDTMIAKGKGKPAVDEFGQQKYKTTSVQTSSGDRALQDGYNIIRQMANRISLENRIVKQACLLYKKCHDAKCARGYEKEAIAATCIYISCRQGGMPRTIKEICGIAPGVSKVKIGRCFSKIKQELPNFILHEAVDVKNLISRFCGRLELKNHRLIVKVSTHISERAKEICDIQSRAPESVVGAVIYMACAIIGEQKPIKDLGLATGTAESTIRQVYKELSLKVSQLLPTGPEFSACSLRNLPKC</sequence>
<comment type="similarity">
    <text evidence="1">Belongs to the TFIIB family.</text>
</comment>
<accession>A0A815FAI3</accession>
<dbReference type="Proteomes" id="UP000663852">
    <property type="component" value="Unassembled WGS sequence"/>
</dbReference>
<evidence type="ECO:0000313" key="8">
    <source>
        <dbReference type="EMBL" id="CAF1211481.1"/>
    </source>
</evidence>
<keyword evidence="3" id="KW-0805">Transcription regulation</keyword>
<comment type="caution">
    <text evidence="9">The sequence shown here is derived from an EMBL/GenBank/DDBJ whole genome shotgun (WGS) entry which is preliminary data.</text>
</comment>
<evidence type="ECO:0000259" key="7">
    <source>
        <dbReference type="PROSITE" id="PS51134"/>
    </source>
</evidence>
<dbReference type="EMBL" id="CAJNOR010002599">
    <property type="protein sequence ID" value="CAF1316626.1"/>
    <property type="molecule type" value="Genomic_DNA"/>
</dbReference>
<dbReference type="PRINTS" id="PR00685">
    <property type="entry name" value="TIFACTORIIB"/>
</dbReference>
<dbReference type="GO" id="GO:0008270">
    <property type="term" value="F:zinc ion binding"/>
    <property type="evidence" value="ECO:0007669"/>
    <property type="project" value="UniProtKB-KW"/>
</dbReference>
<evidence type="ECO:0000256" key="5">
    <source>
        <dbReference type="ARBA" id="ARBA00031706"/>
    </source>
</evidence>
<evidence type="ECO:0000256" key="2">
    <source>
        <dbReference type="ARBA" id="ARBA00022737"/>
    </source>
</evidence>
<dbReference type="InterPro" id="IPR013763">
    <property type="entry name" value="Cyclin-like_dom"/>
</dbReference>
<name>A0A815FAI3_ADIRI</name>
<dbReference type="GO" id="GO:0097550">
    <property type="term" value="C:transcription preinitiation complex"/>
    <property type="evidence" value="ECO:0007669"/>
    <property type="project" value="TreeGrafter"/>
</dbReference>
<dbReference type="Pfam" id="PF08271">
    <property type="entry name" value="Zn_Ribbon_TF"/>
    <property type="match status" value="1"/>
</dbReference>
<dbReference type="GO" id="GO:0017025">
    <property type="term" value="F:TBP-class protein binding"/>
    <property type="evidence" value="ECO:0007669"/>
    <property type="project" value="InterPro"/>
</dbReference>
<gene>
    <name evidence="8" type="ORF">EDS130_LOCUS25911</name>
    <name evidence="9" type="ORF">XAT740_LOCUS29678</name>
</gene>